<evidence type="ECO:0000259" key="2">
    <source>
        <dbReference type="Pfam" id="PF13590"/>
    </source>
</evidence>
<dbReference type="EMBL" id="JACIJR010000008">
    <property type="protein sequence ID" value="MBB5730643.1"/>
    <property type="molecule type" value="Genomic_DNA"/>
</dbReference>
<dbReference type="RefSeq" id="WP_157177697.1">
    <property type="nucleotide sequence ID" value="NZ_BMJP01000006.1"/>
</dbReference>
<keyword evidence="4" id="KW-1185">Reference proteome</keyword>
<evidence type="ECO:0000313" key="4">
    <source>
        <dbReference type="Proteomes" id="UP000546701"/>
    </source>
</evidence>
<protein>
    <recommendedName>
        <fullName evidence="2">DUF4136 domain-containing protein</fullName>
    </recommendedName>
</protein>
<proteinExistence type="predicted"/>
<dbReference type="Pfam" id="PF13590">
    <property type="entry name" value="DUF4136"/>
    <property type="match status" value="1"/>
</dbReference>
<dbReference type="OrthoDB" id="7501218at2"/>
<evidence type="ECO:0000256" key="1">
    <source>
        <dbReference type="SAM" id="SignalP"/>
    </source>
</evidence>
<feature type="chain" id="PRO_5031484758" description="DUF4136 domain-containing protein" evidence="1">
    <location>
        <begin position="24"/>
        <end position="237"/>
    </location>
</feature>
<name>A0A7W9BVZ5_9SPHN</name>
<dbReference type="Proteomes" id="UP000546701">
    <property type="component" value="Unassembled WGS sequence"/>
</dbReference>
<feature type="signal peptide" evidence="1">
    <location>
        <begin position="1"/>
        <end position="23"/>
    </location>
</feature>
<organism evidence="3 4">
    <name type="scientific">Sphingomonas prati</name>
    <dbReference type="NCBI Taxonomy" id="1843237"/>
    <lineage>
        <taxon>Bacteria</taxon>
        <taxon>Pseudomonadati</taxon>
        <taxon>Pseudomonadota</taxon>
        <taxon>Alphaproteobacteria</taxon>
        <taxon>Sphingomonadales</taxon>
        <taxon>Sphingomonadaceae</taxon>
        <taxon>Sphingomonas</taxon>
    </lineage>
</organism>
<dbReference type="AlphaFoldDB" id="A0A7W9BVZ5"/>
<sequence length="237" mass="25528">MSLRRTVLTLAAPLSLLALSACATPFAADVSRYQRMPAPAGQSFYVQALDPNKRGGLEFAQYAGYVTQELGRQGYRPAASPAAATLVVSLDYGVDNGNEKVVSTPGFGGGFGGGGFGYGGLGYGGFGRFGYGRYGFGSPFFYGYGDPFFGGGFNNVQSYTYFTSFLDMQISRTADGERLFEGKARARSRTDSLPAIVPNLVEAMFTAFPGRSGEEVRITIPEDNRPATIRDRNRNRR</sequence>
<dbReference type="PROSITE" id="PS51257">
    <property type="entry name" value="PROKAR_LIPOPROTEIN"/>
    <property type="match status" value="1"/>
</dbReference>
<feature type="domain" description="DUF4136" evidence="2">
    <location>
        <begin position="40"/>
        <end position="210"/>
    </location>
</feature>
<gene>
    <name evidence="3" type="ORF">FHS99_003149</name>
</gene>
<dbReference type="InterPro" id="IPR025411">
    <property type="entry name" value="DUF4136"/>
</dbReference>
<evidence type="ECO:0000313" key="3">
    <source>
        <dbReference type="EMBL" id="MBB5730643.1"/>
    </source>
</evidence>
<comment type="caution">
    <text evidence="3">The sequence shown here is derived from an EMBL/GenBank/DDBJ whole genome shotgun (WGS) entry which is preliminary data.</text>
</comment>
<keyword evidence="1" id="KW-0732">Signal</keyword>
<reference evidence="3 4" key="1">
    <citation type="submission" date="2020-08" db="EMBL/GenBank/DDBJ databases">
        <title>Genomic Encyclopedia of Type Strains, Phase IV (KMG-IV): sequencing the most valuable type-strain genomes for metagenomic binning, comparative biology and taxonomic classification.</title>
        <authorList>
            <person name="Goeker M."/>
        </authorList>
    </citation>
    <scope>NUCLEOTIDE SEQUENCE [LARGE SCALE GENOMIC DNA]</scope>
    <source>
        <strain evidence="3 4">DSM 103336</strain>
    </source>
</reference>
<dbReference type="Gene3D" id="3.30.160.670">
    <property type="match status" value="1"/>
</dbReference>
<accession>A0A7W9BVZ5</accession>